<evidence type="ECO:0000313" key="1">
    <source>
        <dbReference type="EMBL" id="KAH7513588.1"/>
    </source>
</evidence>
<reference evidence="1 2" key="1">
    <citation type="submission" date="2021-02" db="EMBL/GenBank/DDBJ databases">
        <title>Plant Genome Project.</title>
        <authorList>
            <person name="Zhang R.-G."/>
        </authorList>
    </citation>
    <scope>NUCLEOTIDE SEQUENCE [LARGE SCALE GENOMIC DNA]</scope>
    <source>
        <tissue evidence="1">Leaves</tissue>
    </source>
</reference>
<proteinExistence type="predicted"/>
<gene>
    <name evidence="1" type="ORF">JRO89_XSUnG0175300</name>
</gene>
<protein>
    <submittedName>
        <fullName evidence="1">Uncharacterized protein</fullName>
    </submittedName>
</protein>
<comment type="caution">
    <text evidence="1">The sequence shown here is derived from an EMBL/GenBank/DDBJ whole genome shotgun (WGS) entry which is preliminary data.</text>
</comment>
<keyword evidence="2" id="KW-1185">Reference proteome</keyword>
<dbReference type="EMBL" id="JAFEMO010000486">
    <property type="protein sequence ID" value="KAH7513588.1"/>
    <property type="molecule type" value="Genomic_DNA"/>
</dbReference>
<accession>A0ABQ8GXL1</accession>
<name>A0ABQ8GXL1_9ROSI</name>
<sequence>MGWKKIPRAEVEMLILRIREEFKLSVEPHVDMIIEEDMKRSYVRWEHINSNTGAFPDRIDTFKLTRYDEEINKWVDDDAKNAYDKMNSLHTNPPEELQHMSKNEIYDYVIGEFPSGCIRGLGVAPSLDPLLEWLHVDVHKLRQLKEELRKLRHNLHN</sequence>
<dbReference type="Proteomes" id="UP000827721">
    <property type="component" value="Unassembled WGS sequence"/>
</dbReference>
<evidence type="ECO:0000313" key="2">
    <source>
        <dbReference type="Proteomes" id="UP000827721"/>
    </source>
</evidence>
<organism evidence="1 2">
    <name type="scientific">Xanthoceras sorbifolium</name>
    <dbReference type="NCBI Taxonomy" id="99658"/>
    <lineage>
        <taxon>Eukaryota</taxon>
        <taxon>Viridiplantae</taxon>
        <taxon>Streptophyta</taxon>
        <taxon>Embryophyta</taxon>
        <taxon>Tracheophyta</taxon>
        <taxon>Spermatophyta</taxon>
        <taxon>Magnoliopsida</taxon>
        <taxon>eudicotyledons</taxon>
        <taxon>Gunneridae</taxon>
        <taxon>Pentapetalae</taxon>
        <taxon>rosids</taxon>
        <taxon>malvids</taxon>
        <taxon>Sapindales</taxon>
        <taxon>Sapindaceae</taxon>
        <taxon>Xanthoceroideae</taxon>
        <taxon>Xanthoceras</taxon>
    </lineage>
</organism>